<dbReference type="Proteomes" id="UP000596742">
    <property type="component" value="Unassembled WGS sequence"/>
</dbReference>
<keyword evidence="1" id="KW-0812">Transmembrane</keyword>
<reference evidence="2" key="1">
    <citation type="submission" date="2018-11" db="EMBL/GenBank/DDBJ databases">
        <authorList>
            <person name="Alioto T."/>
            <person name="Alioto T."/>
        </authorList>
    </citation>
    <scope>NUCLEOTIDE SEQUENCE</scope>
</reference>
<evidence type="ECO:0000313" key="2">
    <source>
        <dbReference type="EMBL" id="VDI21090.1"/>
    </source>
</evidence>
<keyword evidence="3" id="KW-1185">Reference proteome</keyword>
<accession>A0A8B6DLK0</accession>
<feature type="transmembrane region" description="Helical" evidence="1">
    <location>
        <begin position="6"/>
        <end position="28"/>
    </location>
</feature>
<dbReference type="OrthoDB" id="6141525at2759"/>
<sequence>MGDDSFPLTVVIPIVLVIKIGFWVAVCYRCSKRSERTTIIQRTVIQEPVENGITGIENPGYLQQPPAYTDATGLNPRQASVPPSYEQMTKGQCFAEDCNQGASRY</sequence>
<organism evidence="2 3">
    <name type="scientific">Mytilus galloprovincialis</name>
    <name type="common">Mediterranean mussel</name>
    <dbReference type="NCBI Taxonomy" id="29158"/>
    <lineage>
        <taxon>Eukaryota</taxon>
        <taxon>Metazoa</taxon>
        <taxon>Spiralia</taxon>
        <taxon>Lophotrochozoa</taxon>
        <taxon>Mollusca</taxon>
        <taxon>Bivalvia</taxon>
        <taxon>Autobranchia</taxon>
        <taxon>Pteriomorphia</taxon>
        <taxon>Mytilida</taxon>
        <taxon>Mytiloidea</taxon>
        <taxon>Mytilidae</taxon>
        <taxon>Mytilinae</taxon>
        <taxon>Mytilus</taxon>
    </lineage>
</organism>
<keyword evidence="1" id="KW-1133">Transmembrane helix</keyword>
<dbReference type="EMBL" id="UYJE01003637">
    <property type="protein sequence ID" value="VDI21090.1"/>
    <property type="molecule type" value="Genomic_DNA"/>
</dbReference>
<evidence type="ECO:0000313" key="3">
    <source>
        <dbReference type="Proteomes" id="UP000596742"/>
    </source>
</evidence>
<keyword evidence="1" id="KW-0472">Membrane</keyword>
<dbReference type="AlphaFoldDB" id="A0A8B6DLK0"/>
<proteinExistence type="predicted"/>
<comment type="caution">
    <text evidence="2">The sequence shown here is derived from an EMBL/GenBank/DDBJ whole genome shotgun (WGS) entry which is preliminary data.</text>
</comment>
<protein>
    <submittedName>
        <fullName evidence="2">Uncharacterized protein</fullName>
    </submittedName>
</protein>
<evidence type="ECO:0000256" key="1">
    <source>
        <dbReference type="SAM" id="Phobius"/>
    </source>
</evidence>
<gene>
    <name evidence="2" type="ORF">MGAL_10B014218</name>
</gene>
<name>A0A8B6DLK0_MYTGA</name>